<protein>
    <submittedName>
        <fullName evidence="1">Sulfotransferase family protein</fullName>
    </submittedName>
</protein>
<evidence type="ECO:0000313" key="2">
    <source>
        <dbReference type="Proteomes" id="UP000526408"/>
    </source>
</evidence>
<dbReference type="InterPro" id="IPR027417">
    <property type="entry name" value="P-loop_NTPase"/>
</dbReference>
<comment type="caution">
    <text evidence="1">The sequence shown here is derived from an EMBL/GenBank/DDBJ whole genome shotgun (WGS) entry which is preliminary data.</text>
</comment>
<dbReference type="EMBL" id="JAAZQQ010000004">
    <property type="protein sequence ID" value="NKX45444.1"/>
    <property type="molecule type" value="Genomic_DNA"/>
</dbReference>
<reference evidence="1 2" key="1">
    <citation type="submission" date="2020-04" db="EMBL/GenBank/DDBJ databases">
        <authorList>
            <person name="Yoon J."/>
        </authorList>
    </citation>
    <scope>NUCLEOTIDE SEQUENCE [LARGE SCALE GENOMIC DNA]</scope>
    <source>
        <strain evidence="1 2">KMU-115</strain>
    </source>
</reference>
<dbReference type="GO" id="GO:0016740">
    <property type="term" value="F:transferase activity"/>
    <property type="evidence" value="ECO:0007669"/>
    <property type="project" value="UniProtKB-KW"/>
</dbReference>
<dbReference type="Gene3D" id="3.40.50.300">
    <property type="entry name" value="P-loop containing nucleotide triphosphate hydrolases"/>
    <property type="match status" value="1"/>
</dbReference>
<dbReference type="Proteomes" id="UP000526408">
    <property type="component" value="Unassembled WGS sequence"/>
</dbReference>
<keyword evidence="2" id="KW-1185">Reference proteome</keyword>
<gene>
    <name evidence="1" type="ORF">HCU73_12685</name>
</gene>
<dbReference type="RefSeq" id="WP_168623832.1">
    <property type="nucleotide sequence ID" value="NZ_JAAZQQ010000004.1"/>
</dbReference>
<proteinExistence type="predicted"/>
<name>A0A7X6GZV9_9RHOB</name>
<accession>A0A7X6GZV9</accession>
<dbReference type="AlphaFoldDB" id="A0A7X6GZV9"/>
<keyword evidence="1" id="KW-0808">Transferase</keyword>
<evidence type="ECO:0000313" key="1">
    <source>
        <dbReference type="EMBL" id="NKX45444.1"/>
    </source>
</evidence>
<sequence>MADERTIILHYHLFKNAGTSVDAILKRNFGDRWVTREFPVRGGNNTALVEDWIRETPEAVAYSSHTMVGPLPRVEGVRVISFLLLRDPIERIRSAYRFERTQAADTWGARLAKELDFEGYVRARLDRPGDRQCRNFQTHRLASMVPGAGTELERAQAAIRQLSVVGLVSDLGAAMADLARLYSGESRGFGATDVRANQSRGLGSEIISPEFAELLRDANCLDMSLVRSRTKARLANH</sequence>
<organism evidence="1 2">
    <name type="scientific">Roseicyclus persicicus</name>
    <dbReference type="NCBI Taxonomy" id="2650661"/>
    <lineage>
        <taxon>Bacteria</taxon>
        <taxon>Pseudomonadati</taxon>
        <taxon>Pseudomonadota</taxon>
        <taxon>Alphaproteobacteria</taxon>
        <taxon>Rhodobacterales</taxon>
        <taxon>Roseobacteraceae</taxon>
        <taxon>Roseicyclus</taxon>
    </lineage>
</organism>